<dbReference type="GO" id="GO:0005524">
    <property type="term" value="F:ATP binding"/>
    <property type="evidence" value="ECO:0007669"/>
    <property type="project" value="InterPro"/>
</dbReference>
<organism evidence="2 3">
    <name type="scientific">Chitinophaga pinensis (strain ATCC 43595 / DSM 2588 / LMG 13176 / NBRC 15968 / NCIMB 11800 / UQM 2034)</name>
    <dbReference type="NCBI Taxonomy" id="485918"/>
    <lineage>
        <taxon>Bacteria</taxon>
        <taxon>Pseudomonadati</taxon>
        <taxon>Bacteroidota</taxon>
        <taxon>Chitinophagia</taxon>
        <taxon>Chitinophagales</taxon>
        <taxon>Chitinophagaceae</taxon>
        <taxon>Chitinophaga</taxon>
    </lineage>
</organism>
<accession>A0A979G246</accession>
<dbReference type="InterPro" id="IPR027417">
    <property type="entry name" value="P-loop_NTPase"/>
</dbReference>
<dbReference type="InterPro" id="IPR003959">
    <property type="entry name" value="ATPase_AAA_core"/>
</dbReference>
<feature type="domain" description="ATPase AAA-type core" evidence="1">
    <location>
        <begin position="44"/>
        <end position="388"/>
    </location>
</feature>
<dbReference type="PANTHER" id="PTHR40396">
    <property type="entry name" value="ATPASE-LIKE PROTEIN"/>
    <property type="match status" value="1"/>
</dbReference>
<reference evidence="2 3" key="2">
    <citation type="journal article" date="2010" name="Stand. Genomic Sci.">
        <title>Complete genome sequence of Chitinophaga pinensis type strain (UQM 2034).</title>
        <authorList>
            <person name="Glavina Del Rio T."/>
            <person name="Abt B."/>
            <person name="Spring S."/>
            <person name="Lapidus A."/>
            <person name="Nolan M."/>
            <person name="Tice H."/>
            <person name="Copeland A."/>
            <person name="Cheng J.F."/>
            <person name="Chen F."/>
            <person name="Bruce D."/>
            <person name="Goodwin L."/>
            <person name="Pitluck S."/>
            <person name="Ivanova N."/>
            <person name="Mavromatis K."/>
            <person name="Mikhailova N."/>
            <person name="Pati A."/>
            <person name="Chen A."/>
            <person name="Palaniappan K."/>
            <person name="Land M."/>
            <person name="Hauser L."/>
            <person name="Chang Y.J."/>
            <person name="Jeffries C.D."/>
            <person name="Chain P."/>
            <person name="Saunders E."/>
            <person name="Detter J.C."/>
            <person name="Brettin T."/>
            <person name="Rohde M."/>
            <person name="Goker M."/>
            <person name="Bristow J."/>
            <person name="Eisen J.A."/>
            <person name="Markowitz V."/>
            <person name="Hugenholtz P."/>
            <person name="Kyrpides N.C."/>
            <person name="Klenk H.P."/>
            <person name="Lucas S."/>
        </authorList>
    </citation>
    <scope>NUCLEOTIDE SEQUENCE [LARGE SCALE GENOMIC DNA]</scope>
    <source>
        <strain evidence="3">ATCC 43595 / DSM 2588 / LMG 13176 / NBRC 15968 / NCIMB 11800 / UQM 2034</strain>
    </source>
</reference>
<dbReference type="Proteomes" id="UP000002215">
    <property type="component" value="Chromosome"/>
</dbReference>
<dbReference type="GO" id="GO:0016887">
    <property type="term" value="F:ATP hydrolysis activity"/>
    <property type="evidence" value="ECO:0007669"/>
    <property type="project" value="InterPro"/>
</dbReference>
<evidence type="ECO:0000313" key="3">
    <source>
        <dbReference type="Proteomes" id="UP000002215"/>
    </source>
</evidence>
<dbReference type="Gene3D" id="3.40.50.300">
    <property type="entry name" value="P-loop containing nucleotide triphosphate hydrolases"/>
    <property type="match status" value="1"/>
</dbReference>
<dbReference type="SUPFAM" id="SSF52540">
    <property type="entry name" value="P-loop containing nucleoside triphosphate hydrolases"/>
    <property type="match status" value="1"/>
</dbReference>
<gene>
    <name evidence="2" type="ordered locus">Cpin_1948</name>
</gene>
<evidence type="ECO:0000259" key="1">
    <source>
        <dbReference type="Pfam" id="PF13304"/>
    </source>
</evidence>
<dbReference type="KEGG" id="cpi:Cpin_1948"/>
<protein>
    <submittedName>
        <fullName evidence="2">Abortive phage resistance protein-like protein</fullName>
    </submittedName>
</protein>
<sequence length="454" mass="52324">MILRFVVKNLFSFKEETEFNLFPNRTTNLLHHKTLLNDIAVLRFSAIYGANGSGKSNLVKAISLLDQIIENGKLPTNPRHLKFKLSEENELEPVSLAIELFAGVSIYYYSITFDGQNILHEYLAKSKSTEDELIFEREIIEGKQEIKFYPEYLLNEKNKLFAEVLAEKLVPLNEVLISFLSTKYEKEFPDIARVVNWFRYDLIVISPDAKPGEIADILDIDQDMKTFANEFLPSLNTGVSNIEVVRENFFEKVNIETPEMHETLAQLIERMKDLPDGVIPMPHLSRDELSFVKEGEKLVIKKLVTNHKTITGKNVPFNVSLESDGTRRLIDYIPAFQDIIHQERVYIIDEIERSIHPLTIKEIIRKISHDPQAKGQMIFTTHESNLLDQDILRTDEIWFAQKDLGGASKLYSLSDYKVHSTINIENGYLNGRYGGIPFLSNLRDLNWNKDEISE</sequence>
<dbReference type="PANTHER" id="PTHR40396:SF1">
    <property type="entry name" value="ATPASE AAA-TYPE CORE DOMAIN-CONTAINING PROTEIN"/>
    <property type="match status" value="1"/>
</dbReference>
<reference evidence="3" key="1">
    <citation type="submission" date="2009-08" db="EMBL/GenBank/DDBJ databases">
        <title>The complete genome of Chitinophaga pinensis DSM 2588.</title>
        <authorList>
            <consortium name="US DOE Joint Genome Institute (JGI-PGF)"/>
            <person name="Lucas S."/>
            <person name="Copeland A."/>
            <person name="Lapidus A."/>
            <person name="Glavina del Rio T."/>
            <person name="Dalin E."/>
            <person name="Tice H."/>
            <person name="Bruce D."/>
            <person name="Goodwin L."/>
            <person name="Pitluck S."/>
            <person name="Kyrpides N."/>
            <person name="Mavromatis K."/>
            <person name="Ivanova N."/>
            <person name="Mikhailova N."/>
            <person name="Sims D."/>
            <person name="Meinche L."/>
            <person name="Brettin T."/>
            <person name="Detter J.C."/>
            <person name="Han C."/>
            <person name="Larimer F."/>
            <person name="Land M."/>
            <person name="Hauser L."/>
            <person name="Markowitz V."/>
            <person name="Cheng J.-F."/>
            <person name="Hugenholtz P."/>
            <person name="Woyke T."/>
            <person name="Wu D."/>
            <person name="Spring S."/>
            <person name="Klenk H.-P."/>
            <person name="Eisen J.A."/>
        </authorList>
    </citation>
    <scope>NUCLEOTIDE SEQUENCE [LARGE SCALE GENOMIC DNA]</scope>
    <source>
        <strain evidence="3">ATCC 43595 / DSM 2588 / LMG 13176 / NBRC 15968 / NCIMB 11800 / UQM 2034</strain>
    </source>
</reference>
<dbReference type="AlphaFoldDB" id="A0A979G246"/>
<name>A0A979G246_CHIPD</name>
<dbReference type="Pfam" id="PF13304">
    <property type="entry name" value="AAA_21"/>
    <property type="match status" value="1"/>
</dbReference>
<dbReference type="EMBL" id="CP001699">
    <property type="protein sequence ID" value="ACU59444.1"/>
    <property type="molecule type" value="Genomic_DNA"/>
</dbReference>
<evidence type="ECO:0000313" key="2">
    <source>
        <dbReference type="EMBL" id="ACU59444.1"/>
    </source>
</evidence>
<proteinExistence type="predicted"/>